<protein>
    <submittedName>
        <fullName evidence="1">Uncharacterized protein</fullName>
    </submittedName>
</protein>
<accession>A0A9P0KRR3</accession>
<name>A0A9P0KRR3_ACAOB</name>
<dbReference type="OrthoDB" id="272985at2759"/>
<evidence type="ECO:0000313" key="1">
    <source>
        <dbReference type="EMBL" id="CAH1980203.1"/>
    </source>
</evidence>
<dbReference type="AlphaFoldDB" id="A0A9P0KRR3"/>
<comment type="caution">
    <text evidence="1">The sequence shown here is derived from an EMBL/GenBank/DDBJ whole genome shotgun (WGS) entry which is preliminary data.</text>
</comment>
<dbReference type="Proteomes" id="UP001152888">
    <property type="component" value="Unassembled WGS sequence"/>
</dbReference>
<dbReference type="EMBL" id="CAKOFQ010006892">
    <property type="protein sequence ID" value="CAH1980203.1"/>
    <property type="molecule type" value="Genomic_DNA"/>
</dbReference>
<sequence>MIPRCLAISFKGYSFKSKVSFALTINRSQVQTFSLMDILLPDNRTPNRVRIHASSQQETQ</sequence>
<proteinExistence type="predicted"/>
<gene>
    <name evidence="1" type="ORF">ACAOBT_LOCUS13856</name>
</gene>
<keyword evidence="2" id="KW-1185">Reference proteome</keyword>
<organism evidence="1 2">
    <name type="scientific">Acanthoscelides obtectus</name>
    <name type="common">Bean weevil</name>
    <name type="synonym">Bruchus obtectus</name>
    <dbReference type="NCBI Taxonomy" id="200917"/>
    <lineage>
        <taxon>Eukaryota</taxon>
        <taxon>Metazoa</taxon>
        <taxon>Ecdysozoa</taxon>
        <taxon>Arthropoda</taxon>
        <taxon>Hexapoda</taxon>
        <taxon>Insecta</taxon>
        <taxon>Pterygota</taxon>
        <taxon>Neoptera</taxon>
        <taxon>Endopterygota</taxon>
        <taxon>Coleoptera</taxon>
        <taxon>Polyphaga</taxon>
        <taxon>Cucujiformia</taxon>
        <taxon>Chrysomeloidea</taxon>
        <taxon>Chrysomelidae</taxon>
        <taxon>Bruchinae</taxon>
        <taxon>Bruchini</taxon>
        <taxon>Acanthoscelides</taxon>
    </lineage>
</organism>
<evidence type="ECO:0000313" key="2">
    <source>
        <dbReference type="Proteomes" id="UP001152888"/>
    </source>
</evidence>
<reference evidence="1" key="1">
    <citation type="submission" date="2022-03" db="EMBL/GenBank/DDBJ databases">
        <authorList>
            <person name="Sayadi A."/>
        </authorList>
    </citation>
    <scope>NUCLEOTIDE SEQUENCE</scope>
</reference>